<evidence type="ECO:0000313" key="6">
    <source>
        <dbReference type="EMBL" id="CAI9754217.1"/>
    </source>
</evidence>
<dbReference type="PANTHER" id="PTHR17920:SF3">
    <property type="entry name" value="TRANSMEMBRANE AND COILED-COIL DOMAIN-CONTAINING PROTEIN 4"/>
    <property type="match status" value="1"/>
</dbReference>
<sequence length="285" mass="31233">MLACSAMVLLKEEESEEETQSPKSSWATWKRGVIICAAALTGGTLMAITGVPVIGASGFASVATAAGSIAGSVAVAASFGGESVDELIFLCLIQSDISLCYFIDQAAEAGLKGRKMTRNIGDVDEFDFKVIGENHNQGVSFKALPKEKKEKKFGYIVMPFDPCFVRPWEGQHDYLERSGLYLLLLRSFPTYFSATTDIINVMNLLLLRNCHGNDEARCHENCTRHTCNSICLANNITYSDFIDSKWAITVDRSDEAGKLLAEVLLKELQGHRYASGKEEIVIILI</sequence>
<dbReference type="Proteomes" id="UP000834106">
    <property type="component" value="Chromosome 1"/>
</dbReference>
<dbReference type="Pfam" id="PF05277">
    <property type="entry name" value="DUF726"/>
    <property type="match status" value="1"/>
</dbReference>
<name>A0AAD1YN20_9LAMI</name>
<organism evidence="6 7">
    <name type="scientific">Fraxinus pennsylvanica</name>
    <dbReference type="NCBI Taxonomy" id="56036"/>
    <lineage>
        <taxon>Eukaryota</taxon>
        <taxon>Viridiplantae</taxon>
        <taxon>Streptophyta</taxon>
        <taxon>Embryophyta</taxon>
        <taxon>Tracheophyta</taxon>
        <taxon>Spermatophyta</taxon>
        <taxon>Magnoliopsida</taxon>
        <taxon>eudicotyledons</taxon>
        <taxon>Gunneridae</taxon>
        <taxon>Pentapetalae</taxon>
        <taxon>asterids</taxon>
        <taxon>lamiids</taxon>
        <taxon>Lamiales</taxon>
        <taxon>Oleaceae</taxon>
        <taxon>Oleeae</taxon>
        <taxon>Fraxinus</taxon>
    </lineage>
</organism>
<dbReference type="InterPro" id="IPR007941">
    <property type="entry name" value="DUF726"/>
</dbReference>
<reference evidence="6" key="1">
    <citation type="submission" date="2023-05" db="EMBL/GenBank/DDBJ databases">
        <authorList>
            <person name="Huff M."/>
        </authorList>
    </citation>
    <scope>NUCLEOTIDE SEQUENCE</scope>
</reference>
<keyword evidence="2 5" id="KW-0812">Transmembrane</keyword>
<evidence type="ECO:0000256" key="3">
    <source>
        <dbReference type="ARBA" id="ARBA00022989"/>
    </source>
</evidence>
<keyword evidence="3 5" id="KW-1133">Transmembrane helix</keyword>
<dbReference type="EMBL" id="OU503036">
    <property type="protein sequence ID" value="CAI9754217.1"/>
    <property type="molecule type" value="Genomic_DNA"/>
</dbReference>
<evidence type="ECO:0000256" key="4">
    <source>
        <dbReference type="ARBA" id="ARBA00023136"/>
    </source>
</evidence>
<accession>A0AAD1YN20</accession>
<dbReference type="AlphaFoldDB" id="A0AAD1YN20"/>
<keyword evidence="7" id="KW-1185">Reference proteome</keyword>
<dbReference type="GO" id="GO:0016020">
    <property type="term" value="C:membrane"/>
    <property type="evidence" value="ECO:0007669"/>
    <property type="project" value="UniProtKB-SubCell"/>
</dbReference>
<feature type="transmembrane region" description="Helical" evidence="5">
    <location>
        <begin position="31"/>
        <end position="51"/>
    </location>
</feature>
<keyword evidence="4 5" id="KW-0472">Membrane</keyword>
<protein>
    <submittedName>
        <fullName evidence="6">Uncharacterized protein</fullName>
    </submittedName>
</protein>
<proteinExistence type="predicted"/>
<evidence type="ECO:0000256" key="5">
    <source>
        <dbReference type="SAM" id="Phobius"/>
    </source>
</evidence>
<evidence type="ECO:0000256" key="2">
    <source>
        <dbReference type="ARBA" id="ARBA00022692"/>
    </source>
</evidence>
<gene>
    <name evidence="6" type="ORF">FPE_LOCUS1648</name>
</gene>
<evidence type="ECO:0000313" key="7">
    <source>
        <dbReference type="Proteomes" id="UP000834106"/>
    </source>
</evidence>
<comment type="subcellular location">
    <subcellularLocation>
        <location evidence="1">Membrane</location>
        <topology evidence="1">Multi-pass membrane protein</topology>
    </subcellularLocation>
</comment>
<evidence type="ECO:0000256" key="1">
    <source>
        <dbReference type="ARBA" id="ARBA00004141"/>
    </source>
</evidence>
<dbReference type="PANTHER" id="PTHR17920">
    <property type="entry name" value="TRANSMEMBRANE AND COILED-COIL DOMAIN-CONTAINING PROTEIN 4 TMCO4"/>
    <property type="match status" value="1"/>
</dbReference>